<evidence type="ECO:0000259" key="2">
    <source>
        <dbReference type="Pfam" id="PF05378"/>
    </source>
</evidence>
<dbReference type="InterPro" id="IPR002821">
    <property type="entry name" value="Hydantoinase_A"/>
</dbReference>
<evidence type="ECO:0000259" key="1">
    <source>
        <dbReference type="Pfam" id="PF01968"/>
    </source>
</evidence>
<dbReference type="Pfam" id="PF01968">
    <property type="entry name" value="Hydantoinase_A"/>
    <property type="match status" value="1"/>
</dbReference>
<keyword evidence="5" id="KW-1185">Reference proteome</keyword>
<dbReference type="Proteomes" id="UP000240429">
    <property type="component" value="Unassembled WGS sequence"/>
</dbReference>
<dbReference type="OrthoDB" id="9768323at2"/>
<dbReference type="GO" id="GO:0017168">
    <property type="term" value="F:5-oxoprolinase (ATP-hydrolyzing) activity"/>
    <property type="evidence" value="ECO:0007669"/>
    <property type="project" value="TreeGrafter"/>
</dbReference>
<name>A0A2P8PYF6_9ACTN</name>
<dbReference type="GO" id="GO:0006749">
    <property type="term" value="P:glutathione metabolic process"/>
    <property type="evidence" value="ECO:0007669"/>
    <property type="project" value="TreeGrafter"/>
</dbReference>
<organism evidence="4 5">
    <name type="scientific">Streptomyces dioscori</name>
    <dbReference type="NCBI Taxonomy" id="2109333"/>
    <lineage>
        <taxon>Bacteria</taxon>
        <taxon>Bacillati</taxon>
        <taxon>Actinomycetota</taxon>
        <taxon>Actinomycetes</taxon>
        <taxon>Kitasatosporales</taxon>
        <taxon>Streptomycetaceae</taxon>
        <taxon>Streptomyces</taxon>
        <taxon>Streptomyces aurantiacus group</taxon>
    </lineage>
</organism>
<dbReference type="Gene3D" id="3.30.420.40">
    <property type="match status" value="1"/>
</dbReference>
<dbReference type="InterPro" id="IPR008040">
    <property type="entry name" value="Hydant_A_N"/>
</dbReference>
<proteinExistence type="predicted"/>
<reference evidence="4 5" key="1">
    <citation type="submission" date="2018-03" db="EMBL/GenBank/DDBJ databases">
        <title>Streptomyces dioscori sp. nov., a novel endophytic actinobacterium isolated from bulbil of Dioscorea bulbifera L.</title>
        <authorList>
            <person name="Zhikuan W."/>
        </authorList>
    </citation>
    <scope>NUCLEOTIDE SEQUENCE [LARGE SCALE GENOMIC DNA]</scope>
    <source>
        <strain evidence="4 5">A217</strain>
    </source>
</reference>
<protein>
    <submittedName>
        <fullName evidence="4">5-oxoprolinase</fullName>
    </submittedName>
</protein>
<dbReference type="PANTHER" id="PTHR11365:SF23">
    <property type="entry name" value="HYPOTHETICAL 5-OXOPROLINASE (EUROFUNG)-RELATED"/>
    <property type="match status" value="1"/>
</dbReference>
<comment type="caution">
    <text evidence="4">The sequence shown here is derived from an EMBL/GenBank/DDBJ whole genome shotgun (WGS) entry which is preliminary data.</text>
</comment>
<dbReference type="SUPFAM" id="SSF53067">
    <property type="entry name" value="Actin-like ATPase domain"/>
    <property type="match status" value="1"/>
</dbReference>
<sequence length="686" mass="72148">MYRIGIDIGGTFTDLAAVDGDGKVVIAKSSSTPRDPSDGLLEGLTKLAAALGTTREQMLRETERIVHGTTVATNALLEGKGAKVALLTTEGHRDVIEMREGMKEDRYNVRMAPQQPLVPRARRFGVRERMRADGTAAIPLAAQSLAAAVEAAAASGAEAIAVCYLHSYRNPEHEQETAAALRGRLPDTYISLSSEVLPQIKEYERVWTTVVNAYVGPVLADYLSRLSGRLADAGYAGEVMIMHSHGGVATIPESTRLAAGAVLSGPAGGIAAARQAAKLVGTGELITFDMGGTSTDIALLQDGEAPLSAEKQVGLAKVSLPTLDIHTLGAGGGSIARVDSGILHVGPESAGALPGPACYGRGGTEATVTDANAVLGLLDPAGFAGGDLPLDPAAAEAAVAEVACTMGVATVEAAAGISKVVNTTMAEGIRIMSVRRGVDPRGFTLVSFGGAAGVHVTEVARLLDIKRVIVPNVASVLSAWGMLATDLRFEMVRSHIGDAASTSVDAMRKVLLDMESEGRARLDGFDGRIEVQRALDMRYGEQIYEITVPVNDVDVDADDFIDEVVARFHKRHQQLYAYNAPGQEVVIVNARTTIVGKLPELRAEPLSTGNGRSAKAGVRQVYLDGWTDVPVHRMETVTQGECITGPALYESATTTVLLRAGDSAVVDEHGWLDIRLSQPSATRRSP</sequence>
<dbReference type="EMBL" id="PYBJ01000027">
    <property type="protein sequence ID" value="PSM39015.1"/>
    <property type="molecule type" value="Genomic_DNA"/>
</dbReference>
<dbReference type="Pfam" id="PF19278">
    <property type="entry name" value="Hydant_A_C"/>
    <property type="match status" value="1"/>
</dbReference>
<dbReference type="Pfam" id="PF05378">
    <property type="entry name" value="Hydant_A_N"/>
    <property type="match status" value="1"/>
</dbReference>
<gene>
    <name evidence="4" type="ORF">C6Y14_33890</name>
</gene>
<feature type="domain" description="Hydantoinase A/oxoprolinase" evidence="1">
    <location>
        <begin position="205"/>
        <end position="490"/>
    </location>
</feature>
<dbReference type="InterPro" id="IPR045079">
    <property type="entry name" value="Oxoprolinase-like"/>
</dbReference>
<dbReference type="AlphaFoldDB" id="A0A2P8PYF6"/>
<accession>A0A2P8PYF6</accession>
<evidence type="ECO:0000259" key="3">
    <source>
        <dbReference type="Pfam" id="PF19278"/>
    </source>
</evidence>
<dbReference type="InterPro" id="IPR043129">
    <property type="entry name" value="ATPase_NBD"/>
</dbReference>
<evidence type="ECO:0000313" key="5">
    <source>
        <dbReference type="Proteomes" id="UP000240429"/>
    </source>
</evidence>
<feature type="domain" description="Hydantoinase/oxoprolinase N-terminal" evidence="2">
    <location>
        <begin position="3"/>
        <end position="182"/>
    </location>
</feature>
<dbReference type="GO" id="GO:0005829">
    <property type="term" value="C:cytosol"/>
    <property type="evidence" value="ECO:0007669"/>
    <property type="project" value="TreeGrafter"/>
</dbReference>
<feature type="domain" description="Acetophenone carboxylase-like C-terminal" evidence="3">
    <location>
        <begin position="527"/>
        <end position="673"/>
    </location>
</feature>
<dbReference type="InterPro" id="IPR049517">
    <property type="entry name" value="ACX-like_C"/>
</dbReference>
<evidence type="ECO:0000313" key="4">
    <source>
        <dbReference type="EMBL" id="PSM39015.1"/>
    </source>
</evidence>
<dbReference type="PANTHER" id="PTHR11365">
    <property type="entry name" value="5-OXOPROLINASE RELATED"/>
    <property type="match status" value="1"/>
</dbReference>
<dbReference type="RefSeq" id="WP_107020712.1">
    <property type="nucleotide sequence ID" value="NZ_KZ679053.1"/>
</dbReference>